<feature type="transmembrane region" description="Helical" evidence="1">
    <location>
        <begin position="116"/>
        <end position="141"/>
    </location>
</feature>
<feature type="transmembrane region" description="Helical" evidence="1">
    <location>
        <begin position="7"/>
        <end position="25"/>
    </location>
</feature>
<evidence type="ECO:0000313" key="3">
    <source>
        <dbReference type="EMBL" id="MXO60126.1"/>
    </source>
</evidence>
<dbReference type="RefSeq" id="WP_159791291.1">
    <property type="nucleotide sequence ID" value="NZ_WTYM01000021.1"/>
</dbReference>
<evidence type="ECO:0000256" key="1">
    <source>
        <dbReference type="SAM" id="Phobius"/>
    </source>
</evidence>
<evidence type="ECO:0000313" key="2">
    <source>
        <dbReference type="EMBL" id="MXO57996.1"/>
    </source>
</evidence>
<keyword evidence="1" id="KW-1133">Transmembrane helix</keyword>
<accession>A0A6I4SZC0</accession>
<keyword evidence="1" id="KW-0812">Transmembrane</keyword>
<keyword evidence="6" id="KW-1185">Reference proteome</keyword>
<evidence type="ECO:0000313" key="5">
    <source>
        <dbReference type="EMBL" id="MXO61296.1"/>
    </source>
</evidence>
<feature type="transmembrane region" description="Helical" evidence="1">
    <location>
        <begin position="148"/>
        <end position="165"/>
    </location>
</feature>
<name>A0A6I4SZC0_9SPHN</name>
<proteinExistence type="predicted"/>
<dbReference type="EMBL" id="WTYM01000021">
    <property type="protein sequence ID" value="MXO57996.1"/>
    <property type="molecule type" value="Genomic_DNA"/>
</dbReference>
<organism evidence="3 6">
    <name type="scientific">Croceibacterium salegens</name>
    <dbReference type="NCBI Taxonomy" id="1737568"/>
    <lineage>
        <taxon>Bacteria</taxon>
        <taxon>Pseudomonadati</taxon>
        <taxon>Pseudomonadota</taxon>
        <taxon>Alphaproteobacteria</taxon>
        <taxon>Sphingomonadales</taxon>
        <taxon>Erythrobacteraceae</taxon>
        <taxon>Croceibacterium</taxon>
    </lineage>
</organism>
<feature type="transmembrane region" description="Helical" evidence="1">
    <location>
        <begin position="45"/>
        <end position="65"/>
    </location>
</feature>
<reference evidence="3 6" key="1">
    <citation type="submission" date="2019-12" db="EMBL/GenBank/DDBJ databases">
        <title>Genomic-based taxomic classification of the family Erythrobacteraceae.</title>
        <authorList>
            <person name="Xu L."/>
        </authorList>
    </citation>
    <scope>NUCLEOTIDE SEQUENCE [LARGE SCALE GENOMIC DNA]</scope>
    <source>
        <strain evidence="3 6">MCCC 1K01500</strain>
    </source>
</reference>
<dbReference type="AlphaFoldDB" id="A0A6I4SZC0"/>
<sequence length="242" mass="27744">MTGLLSRFGALIFLGFFLVAIWGFWPTYFSGPFHMTQARQQFPLYYVHAISMTLWFCLLVVQPLLIRKGYRSLHRQIGRITPLFVAFILTVMVLLIRQQLIFMVGPDQAVPEEQVAMIPPFLFISLASAALFGAFFTLALIHRKRTALHARYILCTVFPIITAATDRIINRTAPTEATFPVLVGSWLLLDIVLLTLGLWERRKLGRHNPFLIAAGLMFAMQVSMFTLAQTRPWRSFFNWFVS</sequence>
<protein>
    <submittedName>
        <fullName evidence="3">Uncharacterized protein</fullName>
    </submittedName>
</protein>
<dbReference type="EMBL" id="WTYM01000044">
    <property type="protein sequence ID" value="MXO60126.1"/>
    <property type="molecule type" value="Genomic_DNA"/>
</dbReference>
<dbReference type="EMBL" id="WTYM01000061">
    <property type="protein sequence ID" value="MXO61296.1"/>
    <property type="molecule type" value="Genomic_DNA"/>
</dbReference>
<dbReference type="Proteomes" id="UP000433652">
    <property type="component" value="Unassembled WGS sequence"/>
</dbReference>
<dbReference type="EMBL" id="WTYM01000056">
    <property type="protein sequence ID" value="MXO60700.1"/>
    <property type="molecule type" value="Genomic_DNA"/>
</dbReference>
<gene>
    <name evidence="2" type="ORF">GRI89_00350</name>
    <name evidence="3" type="ORF">GRI89_11310</name>
    <name evidence="4" type="ORF">GRI89_14250</name>
    <name evidence="5" type="ORF">GRI89_17260</name>
</gene>
<keyword evidence="1" id="KW-0472">Membrane</keyword>
<evidence type="ECO:0000313" key="6">
    <source>
        <dbReference type="Proteomes" id="UP000433652"/>
    </source>
</evidence>
<feature type="transmembrane region" description="Helical" evidence="1">
    <location>
        <begin position="177"/>
        <end position="198"/>
    </location>
</feature>
<comment type="caution">
    <text evidence="3">The sequence shown here is derived from an EMBL/GenBank/DDBJ whole genome shotgun (WGS) entry which is preliminary data.</text>
</comment>
<feature type="transmembrane region" description="Helical" evidence="1">
    <location>
        <begin position="210"/>
        <end position="228"/>
    </location>
</feature>
<dbReference type="OrthoDB" id="648493at2"/>
<feature type="transmembrane region" description="Helical" evidence="1">
    <location>
        <begin position="77"/>
        <end position="96"/>
    </location>
</feature>
<evidence type="ECO:0000313" key="4">
    <source>
        <dbReference type="EMBL" id="MXO60700.1"/>
    </source>
</evidence>